<evidence type="ECO:0000259" key="10">
    <source>
        <dbReference type="Pfam" id="PF08323"/>
    </source>
</evidence>
<comment type="caution">
    <text evidence="11">The sequence shown here is derived from an EMBL/GenBank/DDBJ whole genome shotgun (WGS) entry which is preliminary data.</text>
</comment>
<dbReference type="OrthoDB" id="9808590at2"/>
<dbReference type="PANTHER" id="PTHR45825:SF11">
    <property type="entry name" value="ALPHA AMYLASE DOMAIN-CONTAINING PROTEIN"/>
    <property type="match status" value="1"/>
</dbReference>
<dbReference type="Pfam" id="PF08323">
    <property type="entry name" value="Glyco_transf_5"/>
    <property type="match status" value="1"/>
</dbReference>
<dbReference type="Pfam" id="PF00534">
    <property type="entry name" value="Glycos_transf_1"/>
    <property type="match status" value="1"/>
</dbReference>
<sequence length="505" mass="55104">MARLKILFAVSECVPFAKTGGLADVAGALPTALAAQGHDVRVVMPRYRSAMKHLVDGSGAPLPGVRRHEAPLGVPLGGHEVWTAVWEARVDASGKVMRRVDRAARAPRVYLLEHGVFFDRDGVYGDSLGEFGDNLQRFTLLSRGALSLCKALSFVPDVVHVHDWQTALVPVYLNTLERDTELGQAASVLTIHNMGYQGWFEEHLFPLTGLGWEVFREGGLAAHHQVNLLQGGLHHATLISTVSPRYAQEIRTPQGGEGLDWVLQGRGGDVVGILNGIDDAVWNPATDEHLAARYSAEDLSGKQACKAALQREMGLPERADVPLLGVVSRLANQKGIDVLAGALGQILSMDVQVVVLGSGEGWAEELFRRLSASGDRFRAHIGMNEGLAHRIEAGADLFLMPSRYEPCGLNQLYSQRYGTLPVVRAVGGLDDTVDANLTGFKFGDLSVEALAQTVAWAVHAYRTQPERFREMQLRAMRKPLGWAHASRQYEALYRLAVARRQGRGL</sequence>
<feature type="binding site" evidence="8">
    <location>
        <position position="18"/>
    </location>
    <ligand>
        <name>ADP-alpha-D-glucose</name>
        <dbReference type="ChEBI" id="CHEBI:57498"/>
    </ligand>
</feature>
<evidence type="ECO:0000259" key="9">
    <source>
        <dbReference type="Pfam" id="PF00534"/>
    </source>
</evidence>
<keyword evidence="7 8" id="KW-0320">Glycogen biosynthesis</keyword>
<feature type="domain" description="Starch synthase catalytic" evidence="10">
    <location>
        <begin position="5"/>
        <end position="264"/>
    </location>
</feature>
<dbReference type="InterPro" id="IPR013534">
    <property type="entry name" value="Starch_synth_cat_dom"/>
</dbReference>
<comment type="pathway">
    <text evidence="3 8">Glycan biosynthesis; glycogen biosynthesis.</text>
</comment>
<dbReference type="PANTHER" id="PTHR45825">
    <property type="entry name" value="GRANULE-BOUND STARCH SYNTHASE 1, CHLOROPLASTIC/AMYLOPLASTIC"/>
    <property type="match status" value="1"/>
</dbReference>
<evidence type="ECO:0000256" key="7">
    <source>
        <dbReference type="ARBA" id="ARBA00023056"/>
    </source>
</evidence>
<comment type="similarity">
    <text evidence="4 8">Belongs to the glycosyltransferase 1 family. Bacterial/plant glycogen synthase subfamily.</text>
</comment>
<keyword evidence="6 8" id="KW-0808">Transferase</keyword>
<name>A0A017T564_9BACT</name>
<evidence type="ECO:0000256" key="3">
    <source>
        <dbReference type="ARBA" id="ARBA00004964"/>
    </source>
</evidence>
<dbReference type="GO" id="GO:0004373">
    <property type="term" value="F:alpha-1,4-glucan glucosyltransferase (UDP-glucose donor) activity"/>
    <property type="evidence" value="ECO:0007669"/>
    <property type="project" value="InterPro"/>
</dbReference>
<comment type="function">
    <text evidence="2 8">Synthesizes alpha-1,4-glucan chains using ADP-glucose.</text>
</comment>
<dbReference type="eggNOG" id="COG0297">
    <property type="taxonomic scope" value="Bacteria"/>
</dbReference>
<dbReference type="InterPro" id="IPR011835">
    <property type="entry name" value="GS/SS"/>
</dbReference>
<dbReference type="STRING" id="1192034.CAP_5051"/>
<dbReference type="HAMAP" id="MF_00484">
    <property type="entry name" value="Glycogen_synth"/>
    <property type="match status" value="1"/>
</dbReference>
<dbReference type="EC" id="2.4.1.21" evidence="8"/>
<comment type="catalytic activity">
    <reaction evidence="1 8">
        <text>[(1-&gt;4)-alpha-D-glucosyl](n) + ADP-alpha-D-glucose = [(1-&gt;4)-alpha-D-glucosyl](n+1) + ADP + H(+)</text>
        <dbReference type="Rhea" id="RHEA:18189"/>
        <dbReference type="Rhea" id="RHEA-COMP:9584"/>
        <dbReference type="Rhea" id="RHEA-COMP:9587"/>
        <dbReference type="ChEBI" id="CHEBI:15378"/>
        <dbReference type="ChEBI" id="CHEBI:15444"/>
        <dbReference type="ChEBI" id="CHEBI:57498"/>
        <dbReference type="ChEBI" id="CHEBI:456216"/>
        <dbReference type="EC" id="2.4.1.21"/>
    </reaction>
</comment>
<dbReference type="InterPro" id="IPR001296">
    <property type="entry name" value="Glyco_trans_1"/>
</dbReference>
<proteinExistence type="inferred from homology"/>
<dbReference type="NCBIfam" id="TIGR02095">
    <property type="entry name" value="glgA"/>
    <property type="match status" value="1"/>
</dbReference>
<accession>A0A017T564</accession>
<organism evidence="11 12">
    <name type="scientific">Chondromyces apiculatus DSM 436</name>
    <dbReference type="NCBI Taxonomy" id="1192034"/>
    <lineage>
        <taxon>Bacteria</taxon>
        <taxon>Pseudomonadati</taxon>
        <taxon>Myxococcota</taxon>
        <taxon>Polyangia</taxon>
        <taxon>Polyangiales</taxon>
        <taxon>Polyangiaceae</taxon>
        <taxon>Chondromyces</taxon>
    </lineage>
</organism>
<dbReference type="GO" id="GO:0009011">
    <property type="term" value="F:alpha-1,4-glucan glucosyltransferase (ADP-glucose donor) activity"/>
    <property type="evidence" value="ECO:0007669"/>
    <property type="project" value="UniProtKB-UniRule"/>
</dbReference>
<evidence type="ECO:0000256" key="8">
    <source>
        <dbReference type="HAMAP-Rule" id="MF_00484"/>
    </source>
</evidence>
<dbReference type="RefSeq" id="WP_044245042.1">
    <property type="nucleotide sequence ID" value="NZ_ASRX01000040.1"/>
</dbReference>
<evidence type="ECO:0000313" key="12">
    <source>
        <dbReference type="Proteomes" id="UP000019678"/>
    </source>
</evidence>
<evidence type="ECO:0000313" key="11">
    <source>
        <dbReference type="EMBL" id="EYF03950.1"/>
    </source>
</evidence>
<dbReference type="AlphaFoldDB" id="A0A017T564"/>
<evidence type="ECO:0000256" key="1">
    <source>
        <dbReference type="ARBA" id="ARBA00001478"/>
    </source>
</evidence>
<protein>
    <recommendedName>
        <fullName evidence="8">Glycogen synthase</fullName>
        <ecNumber evidence="8">2.4.1.21</ecNumber>
    </recommendedName>
    <alternativeName>
        <fullName evidence="8">Starch [bacterial glycogen] synthase</fullName>
    </alternativeName>
</protein>
<dbReference type="GO" id="GO:0005829">
    <property type="term" value="C:cytosol"/>
    <property type="evidence" value="ECO:0007669"/>
    <property type="project" value="TreeGrafter"/>
</dbReference>
<feature type="domain" description="Glycosyl transferase family 1" evidence="9">
    <location>
        <begin position="319"/>
        <end position="468"/>
    </location>
</feature>
<gene>
    <name evidence="8" type="primary">glgA</name>
    <name evidence="11" type="ORF">CAP_5051</name>
</gene>
<dbReference type="EMBL" id="ASRX01000040">
    <property type="protein sequence ID" value="EYF03950.1"/>
    <property type="molecule type" value="Genomic_DNA"/>
</dbReference>
<evidence type="ECO:0000256" key="5">
    <source>
        <dbReference type="ARBA" id="ARBA00022676"/>
    </source>
</evidence>
<dbReference type="Gene3D" id="3.40.50.2000">
    <property type="entry name" value="Glycogen Phosphorylase B"/>
    <property type="match status" value="2"/>
</dbReference>
<evidence type="ECO:0000256" key="4">
    <source>
        <dbReference type="ARBA" id="ARBA00010281"/>
    </source>
</evidence>
<dbReference type="UniPathway" id="UPA00164"/>
<dbReference type="SUPFAM" id="SSF53756">
    <property type="entry name" value="UDP-Glycosyltransferase/glycogen phosphorylase"/>
    <property type="match status" value="1"/>
</dbReference>
<dbReference type="Proteomes" id="UP000019678">
    <property type="component" value="Unassembled WGS sequence"/>
</dbReference>
<keyword evidence="5 8" id="KW-0328">Glycosyltransferase</keyword>
<evidence type="ECO:0000256" key="2">
    <source>
        <dbReference type="ARBA" id="ARBA00002764"/>
    </source>
</evidence>
<dbReference type="GO" id="GO:0005978">
    <property type="term" value="P:glycogen biosynthetic process"/>
    <property type="evidence" value="ECO:0007669"/>
    <property type="project" value="UniProtKB-UniRule"/>
</dbReference>
<reference evidence="11 12" key="1">
    <citation type="submission" date="2013-05" db="EMBL/GenBank/DDBJ databases">
        <title>Genome assembly of Chondromyces apiculatus DSM 436.</title>
        <authorList>
            <person name="Sharma G."/>
            <person name="Khatri I."/>
            <person name="Kaur C."/>
            <person name="Mayilraj S."/>
            <person name="Subramanian S."/>
        </authorList>
    </citation>
    <scope>NUCLEOTIDE SEQUENCE [LARGE SCALE GENOMIC DNA]</scope>
    <source>
        <strain evidence="11 12">DSM 436</strain>
    </source>
</reference>
<evidence type="ECO:0000256" key="6">
    <source>
        <dbReference type="ARBA" id="ARBA00022679"/>
    </source>
</evidence>
<keyword evidence="12" id="KW-1185">Reference proteome</keyword>
<dbReference type="CDD" id="cd03791">
    <property type="entry name" value="GT5_Glycogen_synthase_DULL1-like"/>
    <property type="match status" value="1"/>
</dbReference>